<evidence type="ECO:0000256" key="2">
    <source>
        <dbReference type="ARBA" id="ARBA00006464"/>
    </source>
</evidence>
<feature type="domain" description="Bacterial sugar transferase" evidence="8">
    <location>
        <begin position="275"/>
        <end position="458"/>
    </location>
</feature>
<dbReference type="Pfam" id="PF02397">
    <property type="entry name" value="Bac_transf"/>
    <property type="match status" value="1"/>
</dbReference>
<dbReference type="PATRIC" id="fig|36861.3.peg.554"/>
<keyword evidence="3 9" id="KW-0808">Transferase</keyword>
<dbReference type="NCBIfam" id="TIGR03025">
    <property type="entry name" value="EPS_sugtrans"/>
    <property type="match status" value="1"/>
</dbReference>
<evidence type="ECO:0000313" key="9">
    <source>
        <dbReference type="EMBL" id="KVW96879.1"/>
    </source>
</evidence>
<accession>A0A106BQQ0</accession>
<dbReference type="GO" id="GO:0016780">
    <property type="term" value="F:phosphotransferase activity, for other substituted phosphate groups"/>
    <property type="evidence" value="ECO:0007669"/>
    <property type="project" value="TreeGrafter"/>
</dbReference>
<evidence type="ECO:0000313" key="10">
    <source>
        <dbReference type="Proteomes" id="UP000064243"/>
    </source>
</evidence>
<sequence>MIRFFRHYVPLNLLLLVLVEAFILGGAIYAGVSARFLDANVIPDDLQPLLPKALTFTVVMLGLMTASGLYDLEWQGGVRALLQRLGLSFMLGLVTMSLLFYFFPPLLFGRGAFLLSFGLALLGILLSRALFIRWARAGAFKTRALVIGTGSRAAHIEALLAKRGQAGNVQVLGYLPMGGSHHFVDHDRILDTQESLPELAARLQISEIILAVRDRRGGGLPVPDLLRCKLRGIRILELSSFFERENGHLQLDSMNASWMILAEGFHQGMLRDTIKRLFDLVVSAAMLAVSLPIMVLTALLIKLESPGPVLYRQERVGQGGRSFTILKFRSMCVDAEKDGKPRWAGQNDSRVTLTGRFIRRTRIDELPQIFNVFFGDMSFVGPRPERPYFVQDLTQKVPYYGVRHTVKPGITGWAQVRYAYGATDEDAMHKLQYDLYYVKNHSLFLDLMILFQTAQVVLWGKGVR</sequence>
<dbReference type="NCBIfam" id="TIGR03013">
    <property type="entry name" value="EpsB_2"/>
    <property type="match status" value="1"/>
</dbReference>
<dbReference type="STRING" id="1123392.GCA_000376425_00731"/>
<feature type="transmembrane region" description="Helical" evidence="7">
    <location>
        <begin position="52"/>
        <end position="72"/>
    </location>
</feature>
<dbReference type="Proteomes" id="UP000064243">
    <property type="component" value="Unassembled WGS sequence"/>
</dbReference>
<evidence type="ECO:0000259" key="8">
    <source>
        <dbReference type="Pfam" id="PF02397"/>
    </source>
</evidence>
<proteinExistence type="inferred from homology"/>
<dbReference type="RefSeq" id="WP_059752917.1">
    <property type="nucleotide sequence ID" value="NZ_LDUG01000018.1"/>
</dbReference>
<evidence type="ECO:0000256" key="5">
    <source>
        <dbReference type="ARBA" id="ARBA00022989"/>
    </source>
</evidence>
<gene>
    <name evidence="9" type="ORF">ABW22_05465</name>
</gene>
<reference evidence="9 10" key="1">
    <citation type="journal article" date="2015" name="Appl. Environ. Microbiol.">
        <title>Aerobic and Anaerobic Thiosulfate Oxidation by a Cold-Adapted, Subglacial Chemoautotroph.</title>
        <authorList>
            <person name="Harrold Z.R."/>
            <person name="Skidmore M.L."/>
            <person name="Hamilton T.L."/>
            <person name="Desch L."/>
            <person name="Amada K."/>
            <person name="van Gelder W."/>
            <person name="Glover K."/>
            <person name="Roden E.E."/>
            <person name="Boyd E.S."/>
        </authorList>
    </citation>
    <scope>NUCLEOTIDE SEQUENCE [LARGE SCALE GENOMIC DNA]</scope>
    <source>
        <strain evidence="9 10">RG</strain>
    </source>
</reference>
<dbReference type="EMBL" id="LDUG01000018">
    <property type="protein sequence ID" value="KVW96879.1"/>
    <property type="molecule type" value="Genomic_DNA"/>
</dbReference>
<feature type="transmembrane region" description="Helical" evidence="7">
    <location>
        <begin position="84"/>
        <end position="103"/>
    </location>
</feature>
<evidence type="ECO:0000256" key="3">
    <source>
        <dbReference type="ARBA" id="ARBA00022679"/>
    </source>
</evidence>
<feature type="transmembrane region" description="Helical" evidence="7">
    <location>
        <begin position="109"/>
        <end position="131"/>
    </location>
</feature>
<keyword evidence="5 7" id="KW-1133">Transmembrane helix</keyword>
<dbReference type="AlphaFoldDB" id="A0A106BQQ0"/>
<organism evidence="9 10">
    <name type="scientific">Thiobacillus denitrificans</name>
    <dbReference type="NCBI Taxonomy" id="36861"/>
    <lineage>
        <taxon>Bacteria</taxon>
        <taxon>Pseudomonadati</taxon>
        <taxon>Pseudomonadota</taxon>
        <taxon>Betaproteobacteria</taxon>
        <taxon>Nitrosomonadales</taxon>
        <taxon>Thiobacillaceae</taxon>
        <taxon>Thiobacillus</taxon>
    </lineage>
</organism>
<dbReference type="InterPro" id="IPR017464">
    <property type="entry name" value="Sugar_tfrase_EpsB_2"/>
</dbReference>
<comment type="caution">
    <text evidence="9">The sequence shown here is derived from an EMBL/GenBank/DDBJ whole genome shotgun (WGS) entry which is preliminary data.</text>
</comment>
<dbReference type="PANTHER" id="PTHR30576">
    <property type="entry name" value="COLANIC BIOSYNTHESIS UDP-GLUCOSE LIPID CARRIER TRANSFERASE"/>
    <property type="match status" value="1"/>
</dbReference>
<dbReference type="PANTHER" id="PTHR30576:SF0">
    <property type="entry name" value="UNDECAPRENYL-PHOSPHATE N-ACETYLGALACTOSAMINYL 1-PHOSPHATE TRANSFERASE-RELATED"/>
    <property type="match status" value="1"/>
</dbReference>
<evidence type="ECO:0000256" key="7">
    <source>
        <dbReference type="SAM" id="Phobius"/>
    </source>
</evidence>
<evidence type="ECO:0000256" key="1">
    <source>
        <dbReference type="ARBA" id="ARBA00004141"/>
    </source>
</evidence>
<keyword evidence="10" id="KW-1185">Reference proteome</keyword>
<dbReference type="InterPro" id="IPR003362">
    <property type="entry name" value="Bact_transf"/>
</dbReference>
<protein>
    <submittedName>
        <fullName evidence="9">Exopolysaccharide biosynthesis polyprenyl glycosylphosphotransferase</fullName>
    </submittedName>
</protein>
<comment type="similarity">
    <text evidence="2">Belongs to the bacterial sugar transferase family.</text>
</comment>
<dbReference type="OrthoDB" id="9808602at2"/>
<evidence type="ECO:0000256" key="4">
    <source>
        <dbReference type="ARBA" id="ARBA00022692"/>
    </source>
</evidence>
<feature type="transmembrane region" description="Helical" evidence="7">
    <location>
        <begin position="277"/>
        <end position="301"/>
    </location>
</feature>
<comment type="subcellular location">
    <subcellularLocation>
        <location evidence="1">Membrane</location>
        <topology evidence="1">Multi-pass membrane protein</topology>
    </subcellularLocation>
</comment>
<dbReference type="InterPro" id="IPR017475">
    <property type="entry name" value="EPS_sugar_tfrase"/>
</dbReference>
<keyword evidence="6 7" id="KW-0472">Membrane</keyword>
<feature type="transmembrane region" description="Helical" evidence="7">
    <location>
        <begin position="12"/>
        <end position="32"/>
    </location>
</feature>
<keyword evidence="4 7" id="KW-0812">Transmembrane</keyword>
<dbReference type="GO" id="GO:0016020">
    <property type="term" value="C:membrane"/>
    <property type="evidence" value="ECO:0007669"/>
    <property type="project" value="UniProtKB-SubCell"/>
</dbReference>
<evidence type="ECO:0000256" key="6">
    <source>
        <dbReference type="ARBA" id="ARBA00023136"/>
    </source>
</evidence>
<name>A0A106BQQ0_THIDE</name>